<dbReference type="PANTHER" id="PTHR43877">
    <property type="entry name" value="AMINOALKYLPHOSPHONATE N-ACETYLTRANSFERASE-RELATED-RELATED"/>
    <property type="match status" value="1"/>
</dbReference>
<keyword evidence="1 4" id="KW-0808">Transferase</keyword>
<dbReference type="EMBL" id="AEVF01000006">
    <property type="protein sequence ID" value="EFX40807.1"/>
    <property type="molecule type" value="Genomic_DNA"/>
</dbReference>
<keyword evidence="5" id="KW-1185">Reference proteome</keyword>
<dbReference type="AlphaFoldDB" id="E8KAQ5"/>
<dbReference type="Pfam" id="PF13508">
    <property type="entry name" value="Acetyltransf_7"/>
    <property type="match status" value="1"/>
</dbReference>
<dbReference type="GO" id="GO:0016747">
    <property type="term" value="F:acyltransferase activity, transferring groups other than amino-acyl groups"/>
    <property type="evidence" value="ECO:0007669"/>
    <property type="project" value="InterPro"/>
</dbReference>
<evidence type="ECO:0000256" key="2">
    <source>
        <dbReference type="ARBA" id="ARBA00023315"/>
    </source>
</evidence>
<proteinExistence type="predicted"/>
<protein>
    <submittedName>
        <fullName evidence="4">Acetyltransferase, GNAT family</fullName>
    </submittedName>
</protein>
<feature type="domain" description="N-acetyltransferase" evidence="3">
    <location>
        <begin position="3"/>
        <end position="154"/>
    </location>
</feature>
<dbReference type="InterPro" id="IPR000182">
    <property type="entry name" value="GNAT_dom"/>
</dbReference>
<evidence type="ECO:0000313" key="5">
    <source>
        <dbReference type="Proteomes" id="UP000010304"/>
    </source>
</evidence>
<dbReference type="InterPro" id="IPR050832">
    <property type="entry name" value="Bact_Acetyltransf"/>
</dbReference>
<dbReference type="eggNOG" id="COG0454">
    <property type="taxonomic scope" value="Bacteria"/>
</dbReference>
<dbReference type="CDD" id="cd04301">
    <property type="entry name" value="NAT_SF"/>
    <property type="match status" value="1"/>
</dbReference>
<gene>
    <name evidence="4" type="ORF">HMPREF9180_0560</name>
</gene>
<name>E8KAQ5_9STRE</name>
<keyword evidence="2" id="KW-0012">Acyltransferase</keyword>
<dbReference type="InterPro" id="IPR016181">
    <property type="entry name" value="Acyl_CoA_acyltransferase"/>
</dbReference>
<comment type="caution">
    <text evidence="4">The sequence shown here is derived from an EMBL/GenBank/DDBJ whole genome shotgun (WGS) entry which is preliminary data.</text>
</comment>
<accession>E8KAQ5</accession>
<dbReference type="PROSITE" id="PS51186">
    <property type="entry name" value="GNAT"/>
    <property type="match status" value="1"/>
</dbReference>
<dbReference type="Proteomes" id="UP000010304">
    <property type="component" value="Unassembled WGS sequence"/>
</dbReference>
<dbReference type="Gene3D" id="3.40.630.30">
    <property type="match status" value="1"/>
</dbReference>
<evidence type="ECO:0000256" key="1">
    <source>
        <dbReference type="ARBA" id="ARBA00022679"/>
    </source>
</evidence>
<organism evidence="4 5">
    <name type="scientific">Streptococcus peroris ATCC 700780</name>
    <dbReference type="NCBI Taxonomy" id="888746"/>
    <lineage>
        <taxon>Bacteria</taxon>
        <taxon>Bacillati</taxon>
        <taxon>Bacillota</taxon>
        <taxon>Bacilli</taxon>
        <taxon>Lactobacillales</taxon>
        <taxon>Streptococcaceae</taxon>
        <taxon>Streptococcus</taxon>
    </lineage>
</organism>
<dbReference type="HOGENOM" id="CLU_142044_0_0_9"/>
<dbReference type="SUPFAM" id="SSF55729">
    <property type="entry name" value="Acyl-CoA N-acyltransferases (Nat)"/>
    <property type="match status" value="1"/>
</dbReference>
<dbReference type="STRING" id="888746.HMPREF9180_0560"/>
<sequence>MMFVIKEVKNEDQKMAVVAEVLKDLPEWFGIPESTQAYIEGAKDLQVWAAYQEGDLLGFVSLSYSSEDCAEIDCLGVKKCHQGRGIGSQLLATLESEARKNVDYLQVKTVAEGSNQDYDRTNVFYRSVGFKKLEIFPQLWDPQNPCQVLIKKIV</sequence>
<evidence type="ECO:0000313" key="4">
    <source>
        <dbReference type="EMBL" id="EFX40807.1"/>
    </source>
</evidence>
<evidence type="ECO:0000259" key="3">
    <source>
        <dbReference type="PROSITE" id="PS51186"/>
    </source>
</evidence>
<reference evidence="4 5" key="1">
    <citation type="submission" date="2010-12" db="EMBL/GenBank/DDBJ databases">
        <authorList>
            <person name="Muzny D."/>
            <person name="Qin X."/>
            <person name="Deng J."/>
            <person name="Jiang H."/>
            <person name="Liu Y."/>
            <person name="Qu J."/>
            <person name="Song X.-Z."/>
            <person name="Zhang L."/>
            <person name="Thornton R."/>
            <person name="Coyle M."/>
            <person name="Francisco L."/>
            <person name="Jackson L."/>
            <person name="Javaid M."/>
            <person name="Korchina V."/>
            <person name="Kovar C."/>
            <person name="Mata R."/>
            <person name="Mathew T."/>
            <person name="Ngo R."/>
            <person name="Nguyen L."/>
            <person name="Nguyen N."/>
            <person name="Okwuonu G."/>
            <person name="Ongeri F."/>
            <person name="Pham C."/>
            <person name="Simmons D."/>
            <person name="Wilczek-Boney K."/>
            <person name="Hale W."/>
            <person name="Jakkamsetti A."/>
            <person name="Pham P."/>
            <person name="Ruth R."/>
            <person name="San Lucas F."/>
            <person name="Warren J."/>
            <person name="Zhang J."/>
            <person name="Zhao Z."/>
            <person name="Zhou C."/>
            <person name="Zhu D."/>
            <person name="Lee S."/>
            <person name="Bess C."/>
            <person name="Blankenburg K."/>
            <person name="Forbes L."/>
            <person name="Fu Q."/>
            <person name="Gubbala S."/>
            <person name="Hirani K."/>
            <person name="Jayaseelan J.C."/>
            <person name="Lara F."/>
            <person name="Munidasa M."/>
            <person name="Palculict T."/>
            <person name="Patil S."/>
            <person name="Pu L.-L."/>
            <person name="Saada N."/>
            <person name="Tang L."/>
            <person name="Weissenberger G."/>
            <person name="Zhu Y."/>
            <person name="Hemphill L."/>
            <person name="Shang Y."/>
            <person name="Youmans B."/>
            <person name="Ayvaz T."/>
            <person name="Ross M."/>
            <person name="Santibanez J."/>
            <person name="Aqrawi P."/>
            <person name="Gross S."/>
            <person name="Joshi V."/>
            <person name="Fowler G."/>
            <person name="Nazareth L."/>
            <person name="Reid J."/>
            <person name="Worley K."/>
            <person name="Petrosino J."/>
            <person name="Highlander S."/>
            <person name="Gibbs R."/>
        </authorList>
    </citation>
    <scope>NUCLEOTIDE SEQUENCE [LARGE SCALE GENOMIC DNA]</scope>
    <source>
        <strain evidence="4 5">ATCC 700780</strain>
    </source>
</reference>